<evidence type="ECO:0000313" key="2">
    <source>
        <dbReference type="Proteomes" id="UP000002350"/>
    </source>
</evidence>
<evidence type="ECO:0000313" key="1">
    <source>
        <dbReference type="EMBL" id="BAJ03783.1"/>
    </source>
</evidence>
<dbReference type="HOGENOM" id="CLU_118094_0_0_6"/>
<gene>
    <name evidence="1" type="ordered locus">SVI_3812</name>
</gene>
<dbReference type="STRING" id="637905.SVI_3812"/>
<dbReference type="AlphaFoldDB" id="D4ZCN8"/>
<organism evidence="1 2">
    <name type="scientific">Shewanella violacea (strain JCM 10179 / CIP 106290 / LMG 19151 / DSS12)</name>
    <dbReference type="NCBI Taxonomy" id="637905"/>
    <lineage>
        <taxon>Bacteria</taxon>
        <taxon>Pseudomonadati</taxon>
        <taxon>Pseudomonadota</taxon>
        <taxon>Gammaproteobacteria</taxon>
        <taxon>Alteromonadales</taxon>
        <taxon>Shewanellaceae</taxon>
        <taxon>Shewanella</taxon>
    </lineage>
</organism>
<keyword evidence="2" id="KW-1185">Reference proteome</keyword>
<name>D4ZCN8_SHEVD</name>
<dbReference type="PIRSF" id="PIRSF032038">
    <property type="entry name" value="UCP023238"/>
    <property type="match status" value="1"/>
</dbReference>
<reference evidence="2" key="1">
    <citation type="journal article" date="2010" name="Mol. Biosyst.">
        <title>Complete genome sequence and comparative analysis of Shewanella violacea, a psychrophilic and piezophilic bacterium from deep sea floor sediments.</title>
        <authorList>
            <person name="Aono E."/>
            <person name="Baba T."/>
            <person name="Ara T."/>
            <person name="Nishi T."/>
            <person name="Nakamichi T."/>
            <person name="Inamoto E."/>
            <person name="Toyonaga H."/>
            <person name="Hasegawa M."/>
            <person name="Takai Y."/>
            <person name="Okumura Y."/>
            <person name="Baba M."/>
            <person name="Tomita M."/>
            <person name="Kato C."/>
            <person name="Oshima T."/>
            <person name="Nakasone K."/>
            <person name="Mori H."/>
        </authorList>
    </citation>
    <scope>NUCLEOTIDE SEQUENCE [LARGE SCALE GENOMIC DNA]</scope>
    <source>
        <strain evidence="2">JCM 10179 / CIP 106290 / LMG 19151 / DSS12</strain>
    </source>
</reference>
<dbReference type="eggNOG" id="ENOG5033267">
    <property type="taxonomic scope" value="Bacteria"/>
</dbReference>
<protein>
    <submittedName>
        <fullName evidence="1">Uncharacterized protein</fullName>
    </submittedName>
</protein>
<dbReference type="EMBL" id="AP011177">
    <property type="protein sequence ID" value="BAJ03783.1"/>
    <property type="molecule type" value="Genomic_DNA"/>
</dbReference>
<dbReference type="KEGG" id="svo:SVI_3812"/>
<dbReference type="InterPro" id="IPR016987">
    <property type="entry name" value="UCP023238"/>
</dbReference>
<accession>D4ZCN8</accession>
<dbReference type="Proteomes" id="UP000002350">
    <property type="component" value="Chromosome"/>
</dbReference>
<proteinExistence type="predicted"/>
<sequence length="191" mass="20727">MARSNIIREILMRISWITAAAILISTQATAGLDQDLLTCSAKADKLDRLICYDQVAASIKNTPRAMSTAPATTTVAATSVALASQAQAVTAIPATLPANIEDEFGKTSLKKNKQETKNEITKIYMEIASISKDAYGALKISFSNGQVWKQSDSRRFKVKAGQNVFIEKAALGSFILGTDERNSTIRVKRLK</sequence>